<keyword evidence="2" id="KW-1185">Reference proteome</keyword>
<evidence type="ECO:0000313" key="1">
    <source>
        <dbReference type="EMBL" id="TFK69517.1"/>
    </source>
</evidence>
<sequence>MSDSNQFDVFTGHLGHLTPSQYTALQSFRESLEKGHLYFPSTDGLPASHDDTTLLRFLRARGFDPRAAYTQFAAAQAWKRQHDVERLYTTSDPIELKDSRRFYPRWTGRRDKNGLPVFVYKISSLGTMQKELNAVPAEKRYKLSSKSPVRIALYEYLTRFTLPLCSSLPHKDATTPISSTISIIDLKDVSFGTVWNLRSHLQEASRLATANYPETLGMIVIVNSPSFFPTIWTWLKGWFDEGTQKKIYVLGKEPGQRLREIVDAKHLPREYGGELDWTFEDEPLLDEATAQVIDEVPPGPVVFVDGVVLHASQLESNKLNN</sequence>
<protein>
    <submittedName>
        <fullName evidence="1">CRAL/TRIO domain-containing protein</fullName>
    </submittedName>
</protein>
<gene>
    <name evidence="1" type="ORF">BDN72DRAFT_897193</name>
</gene>
<name>A0ACD3AX07_9AGAR</name>
<organism evidence="1 2">
    <name type="scientific">Pluteus cervinus</name>
    <dbReference type="NCBI Taxonomy" id="181527"/>
    <lineage>
        <taxon>Eukaryota</taxon>
        <taxon>Fungi</taxon>
        <taxon>Dikarya</taxon>
        <taxon>Basidiomycota</taxon>
        <taxon>Agaricomycotina</taxon>
        <taxon>Agaricomycetes</taxon>
        <taxon>Agaricomycetidae</taxon>
        <taxon>Agaricales</taxon>
        <taxon>Pluteineae</taxon>
        <taxon>Pluteaceae</taxon>
        <taxon>Pluteus</taxon>
    </lineage>
</organism>
<accession>A0ACD3AX07</accession>
<dbReference type="EMBL" id="ML208329">
    <property type="protein sequence ID" value="TFK69517.1"/>
    <property type="molecule type" value="Genomic_DNA"/>
</dbReference>
<proteinExistence type="predicted"/>
<dbReference type="Proteomes" id="UP000308600">
    <property type="component" value="Unassembled WGS sequence"/>
</dbReference>
<reference evidence="1 2" key="1">
    <citation type="journal article" date="2019" name="Nat. Ecol. Evol.">
        <title>Megaphylogeny resolves global patterns of mushroom evolution.</title>
        <authorList>
            <person name="Varga T."/>
            <person name="Krizsan K."/>
            <person name="Foldi C."/>
            <person name="Dima B."/>
            <person name="Sanchez-Garcia M."/>
            <person name="Sanchez-Ramirez S."/>
            <person name="Szollosi G.J."/>
            <person name="Szarkandi J.G."/>
            <person name="Papp V."/>
            <person name="Albert L."/>
            <person name="Andreopoulos W."/>
            <person name="Angelini C."/>
            <person name="Antonin V."/>
            <person name="Barry K.W."/>
            <person name="Bougher N.L."/>
            <person name="Buchanan P."/>
            <person name="Buyck B."/>
            <person name="Bense V."/>
            <person name="Catcheside P."/>
            <person name="Chovatia M."/>
            <person name="Cooper J."/>
            <person name="Damon W."/>
            <person name="Desjardin D."/>
            <person name="Finy P."/>
            <person name="Geml J."/>
            <person name="Haridas S."/>
            <person name="Hughes K."/>
            <person name="Justo A."/>
            <person name="Karasinski D."/>
            <person name="Kautmanova I."/>
            <person name="Kiss B."/>
            <person name="Kocsube S."/>
            <person name="Kotiranta H."/>
            <person name="LaButti K.M."/>
            <person name="Lechner B.E."/>
            <person name="Liimatainen K."/>
            <person name="Lipzen A."/>
            <person name="Lukacs Z."/>
            <person name="Mihaltcheva S."/>
            <person name="Morgado L.N."/>
            <person name="Niskanen T."/>
            <person name="Noordeloos M.E."/>
            <person name="Ohm R.A."/>
            <person name="Ortiz-Santana B."/>
            <person name="Ovrebo C."/>
            <person name="Racz N."/>
            <person name="Riley R."/>
            <person name="Savchenko A."/>
            <person name="Shiryaev A."/>
            <person name="Soop K."/>
            <person name="Spirin V."/>
            <person name="Szebenyi C."/>
            <person name="Tomsovsky M."/>
            <person name="Tulloss R.E."/>
            <person name="Uehling J."/>
            <person name="Grigoriev I.V."/>
            <person name="Vagvolgyi C."/>
            <person name="Papp T."/>
            <person name="Martin F.M."/>
            <person name="Miettinen O."/>
            <person name="Hibbett D.S."/>
            <person name="Nagy L.G."/>
        </authorList>
    </citation>
    <scope>NUCLEOTIDE SEQUENCE [LARGE SCALE GENOMIC DNA]</scope>
    <source>
        <strain evidence="1 2">NL-1719</strain>
    </source>
</reference>
<evidence type="ECO:0000313" key="2">
    <source>
        <dbReference type="Proteomes" id="UP000308600"/>
    </source>
</evidence>